<evidence type="ECO:0000259" key="4">
    <source>
        <dbReference type="PROSITE" id="PS50090"/>
    </source>
</evidence>
<comment type="similarity">
    <text evidence="2">Belongs to the N-CoR nuclear receptor corepressors family.</text>
</comment>
<dbReference type="InterPro" id="IPR051571">
    <property type="entry name" value="N-CoR_corepressor"/>
</dbReference>
<evidence type="ECO:0000256" key="2">
    <source>
        <dbReference type="ARBA" id="ARBA00010097"/>
    </source>
</evidence>
<accession>A0A7R9HYL2</accession>
<feature type="compositionally biased region" description="Polar residues" evidence="3">
    <location>
        <begin position="953"/>
        <end position="971"/>
    </location>
</feature>
<evidence type="ECO:0000259" key="6">
    <source>
        <dbReference type="PROSITE" id="PS51294"/>
    </source>
</evidence>
<feature type="compositionally biased region" description="Polar residues" evidence="3">
    <location>
        <begin position="1064"/>
        <end position="1085"/>
    </location>
</feature>
<dbReference type="GO" id="GO:0006357">
    <property type="term" value="P:regulation of transcription by RNA polymerase II"/>
    <property type="evidence" value="ECO:0007669"/>
    <property type="project" value="TreeGrafter"/>
</dbReference>
<feature type="region of interest" description="Disordered" evidence="3">
    <location>
        <begin position="542"/>
        <end position="621"/>
    </location>
</feature>
<feature type="compositionally biased region" description="Polar residues" evidence="3">
    <location>
        <begin position="234"/>
        <end position="250"/>
    </location>
</feature>
<dbReference type="PANTHER" id="PTHR13992:SF39">
    <property type="entry name" value="SMRTER, ISOFORM G"/>
    <property type="match status" value="1"/>
</dbReference>
<feature type="region of interest" description="Disordered" evidence="3">
    <location>
        <begin position="473"/>
        <end position="495"/>
    </location>
</feature>
<feature type="compositionally biased region" description="Low complexity" evidence="3">
    <location>
        <begin position="221"/>
        <end position="232"/>
    </location>
</feature>
<dbReference type="SUPFAM" id="SSF46689">
    <property type="entry name" value="Homeodomain-like"/>
    <property type="match status" value="1"/>
</dbReference>
<evidence type="ECO:0000256" key="3">
    <source>
        <dbReference type="SAM" id="MobiDB-lite"/>
    </source>
</evidence>
<evidence type="ECO:0008006" key="8">
    <source>
        <dbReference type="Google" id="ProtNLM"/>
    </source>
</evidence>
<dbReference type="InterPro" id="IPR001005">
    <property type="entry name" value="SANT/Myb"/>
</dbReference>
<feature type="compositionally biased region" description="Low complexity" evidence="3">
    <location>
        <begin position="474"/>
        <end position="485"/>
    </location>
</feature>
<organism evidence="7">
    <name type="scientific">Timema bartmani</name>
    <dbReference type="NCBI Taxonomy" id="61472"/>
    <lineage>
        <taxon>Eukaryota</taxon>
        <taxon>Metazoa</taxon>
        <taxon>Ecdysozoa</taxon>
        <taxon>Arthropoda</taxon>
        <taxon>Hexapoda</taxon>
        <taxon>Insecta</taxon>
        <taxon>Pterygota</taxon>
        <taxon>Neoptera</taxon>
        <taxon>Polyneoptera</taxon>
        <taxon>Phasmatodea</taxon>
        <taxon>Timematodea</taxon>
        <taxon>Timematoidea</taxon>
        <taxon>Timematidae</taxon>
        <taxon>Timema</taxon>
    </lineage>
</organism>
<feature type="region of interest" description="Disordered" evidence="3">
    <location>
        <begin position="1439"/>
        <end position="1475"/>
    </location>
</feature>
<dbReference type="PROSITE" id="PS51294">
    <property type="entry name" value="HTH_MYB"/>
    <property type="match status" value="1"/>
</dbReference>
<dbReference type="GO" id="GO:0005654">
    <property type="term" value="C:nucleoplasm"/>
    <property type="evidence" value="ECO:0007669"/>
    <property type="project" value="UniProtKB-ARBA"/>
</dbReference>
<feature type="region of interest" description="Disordered" evidence="3">
    <location>
        <begin position="878"/>
        <end position="1011"/>
    </location>
</feature>
<feature type="compositionally biased region" description="Polar residues" evidence="3">
    <location>
        <begin position="825"/>
        <end position="837"/>
    </location>
</feature>
<dbReference type="GO" id="GO:0000785">
    <property type="term" value="C:chromatin"/>
    <property type="evidence" value="ECO:0007669"/>
    <property type="project" value="TreeGrafter"/>
</dbReference>
<feature type="compositionally biased region" description="Polar residues" evidence="3">
    <location>
        <begin position="1343"/>
        <end position="1360"/>
    </location>
</feature>
<feature type="region of interest" description="Disordered" evidence="3">
    <location>
        <begin position="1102"/>
        <end position="1169"/>
    </location>
</feature>
<feature type="compositionally biased region" description="Basic residues" evidence="3">
    <location>
        <begin position="981"/>
        <end position="999"/>
    </location>
</feature>
<feature type="compositionally biased region" description="Polar residues" evidence="3">
    <location>
        <begin position="1569"/>
        <end position="1580"/>
    </location>
</feature>
<dbReference type="InterPro" id="IPR017930">
    <property type="entry name" value="Myb_dom"/>
</dbReference>
<feature type="region of interest" description="Disordered" evidence="3">
    <location>
        <begin position="1563"/>
        <end position="1641"/>
    </location>
</feature>
<feature type="region of interest" description="Disordered" evidence="3">
    <location>
        <begin position="1271"/>
        <end position="1371"/>
    </location>
</feature>
<feature type="compositionally biased region" description="Basic and acidic residues" evidence="3">
    <location>
        <begin position="1439"/>
        <end position="1467"/>
    </location>
</feature>
<feature type="compositionally biased region" description="Polar residues" evidence="3">
    <location>
        <begin position="1102"/>
        <end position="1112"/>
    </location>
</feature>
<feature type="region of interest" description="Disordered" evidence="3">
    <location>
        <begin position="207"/>
        <end position="260"/>
    </location>
</feature>
<feature type="compositionally biased region" description="Basic and acidic residues" evidence="3">
    <location>
        <begin position="1271"/>
        <end position="1282"/>
    </location>
</feature>
<feature type="region of interest" description="Disordered" evidence="3">
    <location>
        <begin position="278"/>
        <end position="323"/>
    </location>
</feature>
<dbReference type="PROSITE" id="PS51293">
    <property type="entry name" value="SANT"/>
    <property type="match status" value="1"/>
</dbReference>
<dbReference type="SMART" id="SM00717">
    <property type="entry name" value="SANT"/>
    <property type="match status" value="1"/>
</dbReference>
<sequence length="1641" mass="177840">MVVEKGGVHPCIVCKTSLDQFLQSRPLPRSHALQYGLSEDQVTPGARVCNTCRCKSVRSRYTQCPMPKCPNGKGRVKRLRSFPGKWAELPPEIWNPIIIEFQIPETLTKCCSACFNRISRRVAPHIQDGNAIADDDQLSQCQQLRWSEEEIESAKRALKEFGTNWSKVAERVGNTKTHHQCKNFYFNYRKKMGLDLLVQEYNKNHLGEERKPTVTDEEESGSSTSSCDEMSGVPLNSDTDSAASPNNSQPIEEKRSSPMKTVLVSDVREEQLELAKVRQATETEETKAPNPPTQTAACKEDYDSSATETADEGQGGADADASAVVRQSPKTINYPISSTSVTVVPSQPEHGVVRASGVLDLAIRVVSHFSTPVLTRTVNGPVREGSPPTRSVKDLVLGMIEMQLLKNPGGHGNNTSVNLSGTIVEPTISSILKTDHHAEIHRSDITFGREYRSEAKSRQVTQDTSLATLSVVNSHHSSTPTSLHPHLPPPGSSLLERIPQCMQATITQCSTPSSVEFPKEGLVVVQVQQALRENEGVTLDLSIKKPRECSPSPLASIVRDSSPMGSRGDSPYQPIHQHHHHESPSLPPHTTLHTIPPPAHSKSVPSIHHPPSQPSVTLYRTSGVSGETGYYSHPVVLPPEQVHNVSKSQSVFPSETRGSSGPTPHLVMNQLQTQSRVATNTKMLKPAGHSVKVSPKLTHVAAKGGSITHGTPVSTAPLMVPSHLPPFMLQHPPRFEGLLRQMTPPQQTPSHGKDGTPLSGSITQGTPMHHVPHHLSSDKRVERTLIPIPGVVHDYYKRLSPAAPNVGNNPSNVVSGTYQPYPRDGSSTQTTSASGVFTSPYPHQASRPAGYATQQQLSSRQIIMNDYITSQQMDVSRRGSLGLGSNAPLDKTTSQQDSPSPRIVSSSPHYYPPSSAPSVYCRSSPANSNLMEQSQTPPHHTHTPPTRQGVIQRHNTNPCVQSRPPSSGNTKPPSPAASPHQRLHFLPHHPPTHHPHHHFPPLYPPPPGHEAFSSLVDVAVQQPSLPVPQKDSEKRQSTHHMHHHEGLGKSMADSLRDNRERELSNSGAPRGQGSSSRVAPGGDSSTLTAASLIDAIITHQINQSSTDSSVPGASSGGNSGSLPTRPGDRLFQGVHRDQPPPSSAHQSAGLHIPESNGKTSPLKSSHSPNVVHLDHEQQPTQQESSAPGNNTKVITLAEHIDSIITKDFNINPPTSAVSPHIAPHHRNMAQIYPHHPYHLLPPVPPTSSVAAEIMAEHQSWKLRKALQQQAKEMEVAREREKSSIAPGNSLQSDERQIIRVAQPQSPRTKTSSGSYHMEPLSPSEHVASGHHWLPGGSVGSAGPSESVSFLPSRGRYSSEQTKGKPSHLSPLDYVKNRIVEVMRTSEEEKSEQAMTNQKQQPRHHQQQHFGGKLGNHPEEKSVFPGDAQDRRLIDDEARHQNKHQDNDHRESGVKVSDKDRQERRCDSPGDMVIDESASQGNLSDIVGNKLNSMMKGSSPNISMDSVGNRGTGGFPKSSLSVVNPISSTFSIPSVTTVSSSVAAAFVPPSTTYAYPFSALNVPSAARSPTPAQVSSVSNKIPVSGANNTNNIQISQQSKTSGSGQSQQSSVPASNSQSDVSSRPVEPAPLLSAQYEPLSDED</sequence>
<feature type="domain" description="HTH myb-type" evidence="6">
    <location>
        <begin position="145"/>
        <end position="193"/>
    </location>
</feature>
<feature type="region of interest" description="Disordered" evidence="3">
    <location>
        <begin position="1025"/>
        <end position="1085"/>
    </location>
</feature>
<feature type="region of interest" description="Disordered" evidence="3">
    <location>
        <begin position="1384"/>
        <end position="1423"/>
    </location>
</feature>
<dbReference type="PANTHER" id="PTHR13992">
    <property type="entry name" value="NUCLEAR RECEPTOR CO-REPRESSOR RELATED NCOR"/>
    <property type="match status" value="1"/>
</dbReference>
<feature type="compositionally biased region" description="Polar residues" evidence="3">
    <location>
        <begin position="1156"/>
        <end position="1168"/>
    </location>
</feature>
<dbReference type="CDD" id="cd00167">
    <property type="entry name" value="SANT"/>
    <property type="match status" value="1"/>
</dbReference>
<feature type="compositionally biased region" description="Polar residues" evidence="3">
    <location>
        <begin position="1610"/>
        <end position="1620"/>
    </location>
</feature>
<reference evidence="7" key="1">
    <citation type="submission" date="2020-11" db="EMBL/GenBank/DDBJ databases">
        <authorList>
            <person name="Tran Van P."/>
        </authorList>
    </citation>
    <scope>NUCLEOTIDE SEQUENCE</scope>
</reference>
<feature type="compositionally biased region" description="Polar residues" evidence="3">
    <location>
        <begin position="1302"/>
        <end position="1314"/>
    </location>
</feature>
<evidence type="ECO:0000259" key="5">
    <source>
        <dbReference type="PROSITE" id="PS51293"/>
    </source>
</evidence>
<feature type="compositionally biased region" description="Low complexity" evidence="3">
    <location>
        <begin position="801"/>
        <end position="816"/>
    </location>
</feature>
<feature type="compositionally biased region" description="Polar residues" evidence="3">
    <location>
        <begin position="924"/>
        <end position="935"/>
    </location>
</feature>
<dbReference type="EMBL" id="OD564948">
    <property type="protein sequence ID" value="CAD7440341.1"/>
    <property type="molecule type" value="Genomic_DNA"/>
</dbReference>
<evidence type="ECO:0000256" key="1">
    <source>
        <dbReference type="ARBA" id="ARBA00004123"/>
    </source>
</evidence>
<dbReference type="Pfam" id="PF00249">
    <property type="entry name" value="Myb_DNA-binding"/>
    <property type="match status" value="1"/>
</dbReference>
<dbReference type="GO" id="GO:0032991">
    <property type="term" value="C:protein-containing complex"/>
    <property type="evidence" value="ECO:0007669"/>
    <property type="project" value="UniProtKB-ARBA"/>
</dbReference>
<dbReference type="InterPro" id="IPR009057">
    <property type="entry name" value="Homeodomain-like_sf"/>
</dbReference>
<dbReference type="PROSITE" id="PS50090">
    <property type="entry name" value="MYB_LIKE"/>
    <property type="match status" value="1"/>
</dbReference>
<comment type="subcellular location">
    <subcellularLocation>
        <location evidence="1">Nucleus</location>
    </subcellularLocation>
</comment>
<feature type="region of interest" description="Disordered" evidence="3">
    <location>
        <begin position="801"/>
        <end position="856"/>
    </location>
</feature>
<dbReference type="Gene3D" id="1.20.58.1880">
    <property type="match status" value="1"/>
</dbReference>
<feature type="compositionally biased region" description="Basic and acidic residues" evidence="3">
    <location>
        <begin position="1054"/>
        <end position="1063"/>
    </location>
</feature>
<protein>
    <recommendedName>
        <fullName evidence="8">Nuclear receptor corepressor 1</fullName>
    </recommendedName>
</protein>
<feature type="compositionally biased region" description="Basic and acidic residues" evidence="3">
    <location>
        <begin position="278"/>
        <end position="287"/>
    </location>
</feature>
<evidence type="ECO:0000313" key="7">
    <source>
        <dbReference type="EMBL" id="CAD7440341.1"/>
    </source>
</evidence>
<feature type="compositionally biased region" description="Low complexity" evidence="3">
    <location>
        <begin position="1586"/>
        <end position="1609"/>
    </location>
</feature>
<gene>
    <name evidence="7" type="ORF">TBIB3V08_LOCUS2860</name>
</gene>
<feature type="domain" description="SANT" evidence="5">
    <location>
        <begin position="145"/>
        <end position="193"/>
    </location>
</feature>
<proteinExistence type="inferred from homology"/>
<name>A0A7R9HYL2_9NEOP</name>
<dbReference type="InterPro" id="IPR017884">
    <property type="entry name" value="SANT_dom"/>
</dbReference>
<feature type="domain" description="Myb-like" evidence="4">
    <location>
        <begin position="145"/>
        <end position="189"/>
    </location>
</feature>